<dbReference type="PANTHER" id="PTHR30231">
    <property type="entry name" value="DNA POLYMERASE III SUBUNIT EPSILON"/>
    <property type="match status" value="1"/>
</dbReference>
<gene>
    <name evidence="3" type="ORF">AALT52_09905</name>
</gene>
<name>A0ABV4DRT3_9LACO</name>
<evidence type="ECO:0000256" key="1">
    <source>
        <dbReference type="ARBA" id="ARBA00022839"/>
    </source>
</evidence>
<dbReference type="GO" id="GO:0004527">
    <property type="term" value="F:exonuclease activity"/>
    <property type="evidence" value="ECO:0007669"/>
    <property type="project" value="UniProtKB-KW"/>
</dbReference>
<dbReference type="Pfam" id="PF00929">
    <property type="entry name" value="RNase_T"/>
    <property type="match status" value="1"/>
</dbReference>
<comment type="caution">
    <text evidence="3">The sequence shown here is derived from an EMBL/GenBank/DDBJ whole genome shotgun (WGS) entry which is preliminary data.</text>
</comment>
<reference evidence="3 4" key="1">
    <citation type="submission" date="2024-03" db="EMBL/GenBank/DDBJ databases">
        <title>Mouse gut bacterial collection (mGBC) of GemPharmatech.</title>
        <authorList>
            <person name="He Y."/>
            <person name="Dong L."/>
            <person name="Wu D."/>
            <person name="Gao X."/>
            <person name="Lin Z."/>
        </authorList>
    </citation>
    <scope>NUCLEOTIDE SEQUENCE [LARGE SCALE GENOMIC DNA]</scope>
    <source>
        <strain evidence="3 4">15-30</strain>
    </source>
</reference>
<proteinExistence type="predicted"/>
<keyword evidence="4" id="KW-1185">Reference proteome</keyword>
<evidence type="ECO:0000313" key="3">
    <source>
        <dbReference type="EMBL" id="MEY8663176.1"/>
    </source>
</evidence>
<keyword evidence="3" id="KW-0378">Hydrolase</keyword>
<dbReference type="InterPro" id="IPR013520">
    <property type="entry name" value="Ribonucl_H"/>
</dbReference>
<accession>A0ABV4DRT3</accession>
<organism evidence="3 4">
    <name type="scientific">Ligilactobacillus faecis</name>
    <dbReference type="NCBI Taxonomy" id="762833"/>
    <lineage>
        <taxon>Bacteria</taxon>
        <taxon>Bacillati</taxon>
        <taxon>Bacillota</taxon>
        <taxon>Bacilli</taxon>
        <taxon>Lactobacillales</taxon>
        <taxon>Lactobacillaceae</taxon>
        <taxon>Ligilactobacillus</taxon>
    </lineage>
</organism>
<keyword evidence="1 3" id="KW-0269">Exonuclease</keyword>
<evidence type="ECO:0000313" key="4">
    <source>
        <dbReference type="Proteomes" id="UP001565236"/>
    </source>
</evidence>
<feature type="domain" description="Exonuclease" evidence="2">
    <location>
        <begin position="2"/>
        <end position="167"/>
    </location>
</feature>
<dbReference type="SUPFAM" id="SSF53098">
    <property type="entry name" value="Ribonuclease H-like"/>
    <property type="match status" value="1"/>
</dbReference>
<dbReference type="NCBIfam" id="TIGR00573">
    <property type="entry name" value="dnaq"/>
    <property type="match status" value="1"/>
</dbReference>
<dbReference type="SMART" id="SM00479">
    <property type="entry name" value="EXOIII"/>
    <property type="match status" value="1"/>
</dbReference>
<protein>
    <submittedName>
        <fullName evidence="3">3'-5' exonuclease</fullName>
        <ecNumber evidence="3">3.1.-.-</ecNumber>
    </submittedName>
</protein>
<keyword evidence="1 3" id="KW-0540">Nuclease</keyword>
<dbReference type="RefSeq" id="WP_369943285.1">
    <property type="nucleotide sequence ID" value="NZ_JBCLUF010000052.1"/>
</dbReference>
<dbReference type="InterPro" id="IPR012337">
    <property type="entry name" value="RNaseH-like_sf"/>
</dbReference>
<dbReference type="EMBL" id="JBCLUF010000052">
    <property type="protein sequence ID" value="MEY8663176.1"/>
    <property type="molecule type" value="Genomic_DNA"/>
</dbReference>
<dbReference type="CDD" id="cd06130">
    <property type="entry name" value="DNA_pol_III_epsilon_like"/>
    <property type="match status" value="1"/>
</dbReference>
<dbReference type="InterPro" id="IPR006054">
    <property type="entry name" value="DnaQ"/>
</dbReference>
<dbReference type="PANTHER" id="PTHR30231:SF42">
    <property type="entry name" value="EXONUCLEASE"/>
    <property type="match status" value="1"/>
</dbReference>
<sequence>MNFVAIDFETANAKRSSACSLALTVVKNDQIVDELYSLIDPQMNFSPFNTKIHGITPAHVKNAPTFAELWPHIQSFFTPEQLVIAHNAPFDCSVLKKTLEAHSLEAPSFLVLDTVKTSRNFYQDLPDHKLNTVCARLDIELKHHHNALADSHACAQILLKQMQDFGPQQLRPFIRKYN</sequence>
<evidence type="ECO:0000259" key="2">
    <source>
        <dbReference type="SMART" id="SM00479"/>
    </source>
</evidence>
<dbReference type="Gene3D" id="3.30.420.10">
    <property type="entry name" value="Ribonuclease H-like superfamily/Ribonuclease H"/>
    <property type="match status" value="1"/>
</dbReference>
<dbReference type="EC" id="3.1.-.-" evidence="3"/>
<dbReference type="Proteomes" id="UP001565236">
    <property type="component" value="Unassembled WGS sequence"/>
</dbReference>
<dbReference type="InterPro" id="IPR036397">
    <property type="entry name" value="RNaseH_sf"/>
</dbReference>